<dbReference type="GO" id="GO:0016020">
    <property type="term" value="C:membrane"/>
    <property type="evidence" value="ECO:0007669"/>
    <property type="project" value="TreeGrafter"/>
</dbReference>
<dbReference type="InterPro" id="IPR020904">
    <property type="entry name" value="Sc_DH/Rdtase_CS"/>
</dbReference>
<dbReference type="PROSITE" id="PS00061">
    <property type="entry name" value="ADH_SHORT"/>
    <property type="match status" value="1"/>
</dbReference>
<evidence type="ECO:0000256" key="1">
    <source>
        <dbReference type="ARBA" id="ARBA00006484"/>
    </source>
</evidence>
<protein>
    <submittedName>
        <fullName evidence="4">SDR family oxidoreductase</fullName>
    </submittedName>
</protein>
<dbReference type="GO" id="GO:0016616">
    <property type="term" value="F:oxidoreductase activity, acting on the CH-OH group of donors, NAD or NADP as acceptor"/>
    <property type="evidence" value="ECO:0007669"/>
    <property type="project" value="UniProtKB-ARBA"/>
</dbReference>
<dbReference type="InterPro" id="IPR036291">
    <property type="entry name" value="NAD(P)-bd_dom_sf"/>
</dbReference>
<dbReference type="PIRSF" id="PIRSF000126">
    <property type="entry name" value="11-beta-HSD1"/>
    <property type="match status" value="1"/>
</dbReference>
<dbReference type="RefSeq" id="WP_119115634.1">
    <property type="nucleotide sequence ID" value="NZ_QWVS01000002.1"/>
</dbReference>
<dbReference type="SUPFAM" id="SSF51735">
    <property type="entry name" value="NAD(P)-binding Rossmann-fold domains"/>
    <property type="match status" value="1"/>
</dbReference>
<dbReference type="EMBL" id="QWVS01000002">
    <property type="protein sequence ID" value="RID89524.1"/>
    <property type="molecule type" value="Genomic_DNA"/>
</dbReference>
<evidence type="ECO:0000313" key="4">
    <source>
        <dbReference type="EMBL" id="RID89524.1"/>
    </source>
</evidence>
<dbReference type="PANTHER" id="PTHR44196:SF1">
    <property type="entry name" value="DEHYDROGENASE_REDUCTASE SDR FAMILY MEMBER 7B"/>
    <property type="match status" value="1"/>
</dbReference>
<gene>
    <name evidence="4" type="ORF">D1953_01765</name>
</gene>
<organism evidence="4 5">
    <name type="scientific">Peribacillus asahii</name>
    <dbReference type="NCBI Taxonomy" id="228899"/>
    <lineage>
        <taxon>Bacteria</taxon>
        <taxon>Bacillati</taxon>
        <taxon>Bacillota</taxon>
        <taxon>Bacilli</taxon>
        <taxon>Bacillales</taxon>
        <taxon>Bacillaceae</taxon>
        <taxon>Peribacillus</taxon>
    </lineage>
</organism>
<comment type="caution">
    <text evidence="4">The sequence shown here is derived from an EMBL/GenBank/DDBJ whole genome shotgun (WGS) entry which is preliminary data.</text>
</comment>
<accession>A0A398BIQ0</accession>
<name>A0A398BIQ0_9BACI</name>
<proteinExistence type="inferred from homology"/>
<dbReference type="PANTHER" id="PTHR44196">
    <property type="entry name" value="DEHYDROGENASE/REDUCTASE SDR FAMILY MEMBER 7B"/>
    <property type="match status" value="1"/>
</dbReference>
<evidence type="ECO:0000256" key="2">
    <source>
        <dbReference type="ARBA" id="ARBA00023002"/>
    </source>
</evidence>
<keyword evidence="2" id="KW-0560">Oxidoreductase</keyword>
<comment type="similarity">
    <text evidence="1 3">Belongs to the short-chain dehydrogenases/reductases (SDR) family.</text>
</comment>
<dbReference type="InterPro" id="IPR002347">
    <property type="entry name" value="SDR_fam"/>
</dbReference>
<dbReference type="Proteomes" id="UP000266016">
    <property type="component" value="Unassembled WGS sequence"/>
</dbReference>
<dbReference type="Pfam" id="PF00106">
    <property type="entry name" value="adh_short"/>
    <property type="match status" value="1"/>
</dbReference>
<dbReference type="AlphaFoldDB" id="A0A398BIQ0"/>
<keyword evidence="5" id="KW-1185">Reference proteome</keyword>
<dbReference type="FunFam" id="3.40.50.720:FF:000047">
    <property type="entry name" value="NADP-dependent L-serine/L-allo-threonine dehydrogenase"/>
    <property type="match status" value="1"/>
</dbReference>
<sequence>MTRLRGKVVAITGASGGLGKEIAIQAAKQGASVVLLARSVDKLVALRKTIIDTFGVSVFVFELDVANSDEVRAVFDRIANEVGEVDILVNNAGYGIFKEAAETDIDEAKAMFDVNVLGLMACTNNVLSSMKRRKAGHIINIASQAGKMATPKSSLYSATKFAVLGYSNALRMEVKEEGISVTTVNPGPIATNFFETADESGNYVKNIQKFMLKPEAVAQKIVESMLTNKREINLPGWMNVASKLYYLFPATAELVGKRAFFKK</sequence>
<dbReference type="Gene3D" id="3.40.50.720">
    <property type="entry name" value="NAD(P)-binding Rossmann-like Domain"/>
    <property type="match status" value="1"/>
</dbReference>
<dbReference type="PRINTS" id="PR00080">
    <property type="entry name" value="SDRFAMILY"/>
</dbReference>
<reference evidence="4 5" key="1">
    <citation type="submission" date="2018-08" db="EMBL/GenBank/DDBJ databases">
        <title>Bacillus jemisoniae sp. nov., Bacillus chryseoplanitiae sp. nov., Bacillus resnikiae sp. nov., and Bacillus frankliniae sp. nov., isolated from Viking spacecraft and associated surfaces.</title>
        <authorList>
            <person name="Seuylemezian A."/>
            <person name="Vaishampayan P."/>
        </authorList>
    </citation>
    <scope>NUCLEOTIDE SEQUENCE [LARGE SCALE GENOMIC DNA]</scope>
    <source>
        <strain evidence="4 5">MA001</strain>
    </source>
</reference>
<evidence type="ECO:0000256" key="3">
    <source>
        <dbReference type="RuleBase" id="RU000363"/>
    </source>
</evidence>
<dbReference type="PRINTS" id="PR00081">
    <property type="entry name" value="GDHRDH"/>
</dbReference>
<evidence type="ECO:0000313" key="5">
    <source>
        <dbReference type="Proteomes" id="UP000266016"/>
    </source>
</evidence>